<reference evidence="3" key="1">
    <citation type="submission" date="2020-10" db="EMBL/GenBank/DDBJ databases">
        <authorList>
            <person name="Gilroy R."/>
        </authorList>
    </citation>
    <scope>NUCLEOTIDE SEQUENCE</scope>
    <source>
        <strain evidence="3">CHK33-4379</strain>
    </source>
</reference>
<dbReference type="Pfam" id="PF13279">
    <property type="entry name" value="4HBT_2"/>
    <property type="match status" value="1"/>
</dbReference>
<dbReference type="SUPFAM" id="SSF54637">
    <property type="entry name" value="Thioesterase/thiol ester dehydrase-isomerase"/>
    <property type="match status" value="1"/>
</dbReference>
<evidence type="ECO:0000256" key="2">
    <source>
        <dbReference type="ARBA" id="ARBA00022801"/>
    </source>
</evidence>
<evidence type="ECO:0000256" key="1">
    <source>
        <dbReference type="ARBA" id="ARBA00005953"/>
    </source>
</evidence>
<dbReference type="NCBIfam" id="TIGR00051">
    <property type="entry name" value="YbgC/FadM family acyl-CoA thioesterase"/>
    <property type="match status" value="1"/>
</dbReference>
<dbReference type="Proteomes" id="UP000824136">
    <property type="component" value="Unassembled WGS sequence"/>
</dbReference>
<sequence length="145" mass="16595">MFSYQRKARYHETDQMGVVHHSNYVKWMEESRTEFLESIGAGYAKIEAGGIVSPVVSLSVEYKNPVRFDETVDISVYVKKYTGVELIFSYEFVSRDTGALCTRAESRHCFLSDGRVASLRKKLPEYDRAMREYAAAQGKGKNNEE</sequence>
<dbReference type="PANTHER" id="PTHR31793:SF27">
    <property type="entry name" value="NOVEL THIOESTERASE SUPERFAMILY DOMAIN AND SAPOSIN A-TYPE DOMAIN CONTAINING PROTEIN (0610012H03RIK)"/>
    <property type="match status" value="1"/>
</dbReference>
<dbReference type="InterPro" id="IPR050563">
    <property type="entry name" value="4-hydroxybenzoyl-CoA_TE"/>
</dbReference>
<protein>
    <submittedName>
        <fullName evidence="3">Acyl-CoA thioesterase</fullName>
    </submittedName>
</protein>
<evidence type="ECO:0000313" key="3">
    <source>
        <dbReference type="EMBL" id="HIT59083.1"/>
    </source>
</evidence>
<accession>A0A9D1GTE6</accession>
<name>A0A9D1GTE6_9FIRM</name>
<dbReference type="InterPro" id="IPR006684">
    <property type="entry name" value="YbgC/YbaW"/>
</dbReference>
<comment type="similarity">
    <text evidence="1">Belongs to the 4-hydroxybenzoyl-CoA thioesterase family.</text>
</comment>
<organism evidence="3 4">
    <name type="scientific">Candidatus Faeciplasma pullistercoris</name>
    <dbReference type="NCBI Taxonomy" id="2840800"/>
    <lineage>
        <taxon>Bacteria</taxon>
        <taxon>Bacillati</taxon>
        <taxon>Bacillota</taxon>
        <taxon>Clostridia</taxon>
        <taxon>Eubacteriales</taxon>
        <taxon>Oscillospiraceae</taxon>
        <taxon>Oscillospiraceae incertae sedis</taxon>
        <taxon>Candidatus Faeciplasma</taxon>
    </lineage>
</organism>
<dbReference type="PIRSF" id="PIRSF003230">
    <property type="entry name" value="YbgC"/>
    <property type="match status" value="1"/>
</dbReference>
<reference evidence="3" key="2">
    <citation type="journal article" date="2021" name="PeerJ">
        <title>Extensive microbial diversity within the chicken gut microbiome revealed by metagenomics and culture.</title>
        <authorList>
            <person name="Gilroy R."/>
            <person name="Ravi A."/>
            <person name="Getino M."/>
            <person name="Pursley I."/>
            <person name="Horton D.L."/>
            <person name="Alikhan N.F."/>
            <person name="Baker D."/>
            <person name="Gharbi K."/>
            <person name="Hall N."/>
            <person name="Watson M."/>
            <person name="Adriaenssens E.M."/>
            <person name="Foster-Nyarko E."/>
            <person name="Jarju S."/>
            <person name="Secka A."/>
            <person name="Antonio M."/>
            <person name="Oren A."/>
            <person name="Chaudhuri R.R."/>
            <person name="La Ragione R."/>
            <person name="Hildebrand F."/>
            <person name="Pallen M.J."/>
        </authorList>
    </citation>
    <scope>NUCLEOTIDE SEQUENCE</scope>
    <source>
        <strain evidence="3">CHK33-4379</strain>
    </source>
</reference>
<dbReference type="PANTHER" id="PTHR31793">
    <property type="entry name" value="4-HYDROXYBENZOYL-COA THIOESTERASE FAMILY MEMBER"/>
    <property type="match status" value="1"/>
</dbReference>
<dbReference type="EMBL" id="DVLL01000020">
    <property type="protein sequence ID" value="HIT59083.1"/>
    <property type="molecule type" value="Genomic_DNA"/>
</dbReference>
<dbReference type="InterPro" id="IPR029069">
    <property type="entry name" value="HotDog_dom_sf"/>
</dbReference>
<evidence type="ECO:0000313" key="4">
    <source>
        <dbReference type="Proteomes" id="UP000824136"/>
    </source>
</evidence>
<proteinExistence type="inferred from homology"/>
<dbReference type="Gene3D" id="3.10.129.10">
    <property type="entry name" value="Hotdog Thioesterase"/>
    <property type="match status" value="1"/>
</dbReference>
<gene>
    <name evidence="3" type="ORF">IAC39_05195</name>
</gene>
<dbReference type="CDD" id="cd00586">
    <property type="entry name" value="4HBT"/>
    <property type="match status" value="1"/>
</dbReference>
<keyword evidence="2" id="KW-0378">Hydrolase</keyword>
<dbReference type="AlphaFoldDB" id="A0A9D1GTE6"/>
<comment type="caution">
    <text evidence="3">The sequence shown here is derived from an EMBL/GenBank/DDBJ whole genome shotgun (WGS) entry which is preliminary data.</text>
</comment>
<dbReference type="GO" id="GO:0047617">
    <property type="term" value="F:fatty acyl-CoA hydrolase activity"/>
    <property type="evidence" value="ECO:0007669"/>
    <property type="project" value="TreeGrafter"/>
</dbReference>